<dbReference type="AlphaFoldDB" id="A0A026WA96"/>
<name>A0A026WA96_OOCBI</name>
<sequence>MKLARWISIARLISEEKTEKQNEREKERKRKRKKEKERKRERGRGVDVALYVVSSASWSALREYNSPARSLRGDSTPGVA</sequence>
<evidence type="ECO:0000313" key="3">
    <source>
        <dbReference type="Proteomes" id="UP000053097"/>
    </source>
</evidence>
<feature type="compositionally biased region" description="Basic residues" evidence="1">
    <location>
        <begin position="27"/>
        <end position="37"/>
    </location>
</feature>
<feature type="region of interest" description="Disordered" evidence="1">
    <location>
        <begin position="17"/>
        <end position="43"/>
    </location>
</feature>
<accession>A0A026WA96</accession>
<reference evidence="2 3" key="1">
    <citation type="journal article" date="2014" name="Curr. Biol.">
        <title>The genome of the clonal raider ant Cerapachys biroi.</title>
        <authorList>
            <person name="Oxley P.R."/>
            <person name="Ji L."/>
            <person name="Fetter-Pruneda I."/>
            <person name="McKenzie S.K."/>
            <person name="Li C."/>
            <person name="Hu H."/>
            <person name="Zhang G."/>
            <person name="Kronauer D.J."/>
        </authorList>
    </citation>
    <scope>NUCLEOTIDE SEQUENCE [LARGE SCALE GENOMIC DNA]</scope>
</reference>
<feature type="compositionally biased region" description="Basic and acidic residues" evidence="1">
    <location>
        <begin position="17"/>
        <end position="26"/>
    </location>
</feature>
<dbReference type="Proteomes" id="UP000053097">
    <property type="component" value="Unassembled WGS sequence"/>
</dbReference>
<evidence type="ECO:0000313" key="2">
    <source>
        <dbReference type="EMBL" id="EZA51954.1"/>
    </source>
</evidence>
<gene>
    <name evidence="2" type="ORF">X777_09269</name>
</gene>
<protein>
    <submittedName>
        <fullName evidence="2">Uncharacterized protein</fullName>
    </submittedName>
</protein>
<keyword evidence="3" id="KW-1185">Reference proteome</keyword>
<dbReference type="EMBL" id="KK107364">
    <property type="protein sequence ID" value="EZA51954.1"/>
    <property type="molecule type" value="Genomic_DNA"/>
</dbReference>
<organism evidence="2 3">
    <name type="scientific">Ooceraea biroi</name>
    <name type="common">Clonal raider ant</name>
    <name type="synonym">Cerapachys biroi</name>
    <dbReference type="NCBI Taxonomy" id="2015173"/>
    <lineage>
        <taxon>Eukaryota</taxon>
        <taxon>Metazoa</taxon>
        <taxon>Ecdysozoa</taxon>
        <taxon>Arthropoda</taxon>
        <taxon>Hexapoda</taxon>
        <taxon>Insecta</taxon>
        <taxon>Pterygota</taxon>
        <taxon>Neoptera</taxon>
        <taxon>Endopterygota</taxon>
        <taxon>Hymenoptera</taxon>
        <taxon>Apocrita</taxon>
        <taxon>Aculeata</taxon>
        <taxon>Formicoidea</taxon>
        <taxon>Formicidae</taxon>
        <taxon>Dorylinae</taxon>
        <taxon>Ooceraea</taxon>
    </lineage>
</organism>
<evidence type="ECO:0000256" key="1">
    <source>
        <dbReference type="SAM" id="MobiDB-lite"/>
    </source>
</evidence>
<proteinExistence type="predicted"/>